<dbReference type="Proteomes" id="UP001432027">
    <property type="component" value="Unassembled WGS sequence"/>
</dbReference>
<feature type="region of interest" description="Disordered" evidence="1">
    <location>
        <begin position="1"/>
        <end position="28"/>
    </location>
</feature>
<dbReference type="AlphaFoldDB" id="A0AAV5U026"/>
<accession>A0AAV5U026</accession>
<dbReference type="EMBL" id="BTSX01000005">
    <property type="protein sequence ID" value="GMT00155.1"/>
    <property type="molecule type" value="Genomic_DNA"/>
</dbReference>
<gene>
    <name evidence="3" type="ORF">PENTCL1PPCAC_22329</name>
</gene>
<organism evidence="3 4">
    <name type="scientific">Pristionchus entomophagus</name>
    <dbReference type="NCBI Taxonomy" id="358040"/>
    <lineage>
        <taxon>Eukaryota</taxon>
        <taxon>Metazoa</taxon>
        <taxon>Ecdysozoa</taxon>
        <taxon>Nematoda</taxon>
        <taxon>Chromadorea</taxon>
        <taxon>Rhabditida</taxon>
        <taxon>Rhabditina</taxon>
        <taxon>Diplogasteromorpha</taxon>
        <taxon>Diplogasteroidea</taxon>
        <taxon>Neodiplogasteridae</taxon>
        <taxon>Pristionchus</taxon>
    </lineage>
</organism>
<keyword evidence="2" id="KW-0812">Transmembrane</keyword>
<evidence type="ECO:0000313" key="3">
    <source>
        <dbReference type="EMBL" id="GMT00155.1"/>
    </source>
</evidence>
<keyword evidence="2" id="KW-0472">Membrane</keyword>
<evidence type="ECO:0000256" key="1">
    <source>
        <dbReference type="SAM" id="MobiDB-lite"/>
    </source>
</evidence>
<feature type="transmembrane region" description="Helical" evidence="2">
    <location>
        <begin position="155"/>
        <end position="176"/>
    </location>
</feature>
<evidence type="ECO:0000256" key="2">
    <source>
        <dbReference type="SAM" id="Phobius"/>
    </source>
</evidence>
<reference evidence="3" key="1">
    <citation type="submission" date="2023-10" db="EMBL/GenBank/DDBJ databases">
        <title>Genome assembly of Pristionchus species.</title>
        <authorList>
            <person name="Yoshida K."/>
            <person name="Sommer R.J."/>
        </authorList>
    </citation>
    <scope>NUCLEOTIDE SEQUENCE</scope>
    <source>
        <strain evidence="3">RS0144</strain>
    </source>
</reference>
<comment type="caution">
    <text evidence="3">The sequence shown here is derived from an EMBL/GenBank/DDBJ whole genome shotgun (WGS) entry which is preliminary data.</text>
</comment>
<proteinExistence type="predicted"/>
<protein>
    <submittedName>
        <fullName evidence="3">Uncharacterized protein</fullName>
    </submittedName>
</protein>
<sequence length="471" mass="53458">MGERRDNWMSDGGTTETDCSSFHSNDDTQSSIELEDAVIDIDLEKILANIPETPNTRKSVTFSFSEPYKSELPSSPFINLPPLAAIYEPSEPGTFDELKVIEFPGNVATTRTRSMSEMEGGDDHPLISGNRASISSHRPSILEDISRVDTHYMKVWIIFLLLSIILFACGLFLWPLSSSPPSFPLIQSRSSLLNDTGESTIHVNRTTRNILVTRQEIHSVLLSARYSQSFSPLGYNSFHFSHSQVRKCSEIVDENVVCCRIMDSPICHFKEGGMIRNYTLDSWTALDVENVNGRMMILKRNPARLEEFRVDYGENERRLRVVIADGHQFKTGFLQNGTVYTVFQHPERCDQIVCIENICSSVRNPVCGLEGVFPAIPSNSLVFLHCDPESEYKNGNYKQLSCTLSQVILPSMATIARSHPFQYTKPYKRDQLFYGFGDYVNTNIFHVNQLRLREDSLWEAVVSNYRLMTLS</sequence>
<keyword evidence="4" id="KW-1185">Reference proteome</keyword>
<keyword evidence="2" id="KW-1133">Transmembrane helix</keyword>
<feature type="compositionally biased region" description="Polar residues" evidence="1">
    <location>
        <begin position="12"/>
        <end position="28"/>
    </location>
</feature>
<evidence type="ECO:0000313" key="4">
    <source>
        <dbReference type="Proteomes" id="UP001432027"/>
    </source>
</evidence>
<name>A0AAV5U026_9BILA</name>